<protein>
    <submittedName>
        <fullName evidence="2">Uncharacterized protein</fullName>
    </submittedName>
</protein>
<sequence length="89" mass="9827">RRQPVFDVAWSLYTRATTRVLAPVDAPWDFNANTKTSAGALGILSASTVAWSIVGASVVQAGRRCRKWHGWFRRARSPNTQLCPRGRGS</sequence>
<dbReference type="KEGG" id="spar:SPRG_21635"/>
<dbReference type="VEuPathDB" id="FungiDB:SPRG_21635"/>
<accession>A0A067BK46</accession>
<proteinExistence type="predicted"/>
<keyword evidence="1" id="KW-1133">Transmembrane helix</keyword>
<gene>
    <name evidence="2" type="ORF">SPRG_21635</name>
</gene>
<dbReference type="Proteomes" id="UP000030745">
    <property type="component" value="Unassembled WGS sequence"/>
</dbReference>
<dbReference type="AlphaFoldDB" id="A0A067BK46"/>
<name>A0A067BK46_SAPPC</name>
<organism evidence="2 3">
    <name type="scientific">Saprolegnia parasitica (strain CBS 223.65)</name>
    <dbReference type="NCBI Taxonomy" id="695850"/>
    <lineage>
        <taxon>Eukaryota</taxon>
        <taxon>Sar</taxon>
        <taxon>Stramenopiles</taxon>
        <taxon>Oomycota</taxon>
        <taxon>Saprolegniomycetes</taxon>
        <taxon>Saprolegniales</taxon>
        <taxon>Saprolegniaceae</taxon>
        <taxon>Saprolegnia</taxon>
    </lineage>
</organism>
<evidence type="ECO:0000313" key="3">
    <source>
        <dbReference type="Proteomes" id="UP000030745"/>
    </source>
</evidence>
<dbReference type="GeneID" id="24142277"/>
<evidence type="ECO:0000256" key="1">
    <source>
        <dbReference type="SAM" id="Phobius"/>
    </source>
</evidence>
<reference evidence="2 3" key="1">
    <citation type="journal article" date="2013" name="PLoS Genet.">
        <title>Distinctive expansion of potential virulence genes in the genome of the oomycete fish pathogen Saprolegnia parasitica.</title>
        <authorList>
            <person name="Jiang R.H."/>
            <person name="de Bruijn I."/>
            <person name="Haas B.J."/>
            <person name="Belmonte R."/>
            <person name="Lobach L."/>
            <person name="Christie J."/>
            <person name="van den Ackerveken G."/>
            <person name="Bottin A."/>
            <person name="Bulone V."/>
            <person name="Diaz-Moreno S.M."/>
            <person name="Dumas B."/>
            <person name="Fan L."/>
            <person name="Gaulin E."/>
            <person name="Govers F."/>
            <person name="Grenville-Briggs L.J."/>
            <person name="Horner N.R."/>
            <person name="Levin J.Z."/>
            <person name="Mammella M."/>
            <person name="Meijer H.J."/>
            <person name="Morris P."/>
            <person name="Nusbaum C."/>
            <person name="Oome S."/>
            <person name="Phillips A.J."/>
            <person name="van Rooyen D."/>
            <person name="Rzeszutek E."/>
            <person name="Saraiva M."/>
            <person name="Secombes C.J."/>
            <person name="Seidl M.F."/>
            <person name="Snel B."/>
            <person name="Stassen J.H."/>
            <person name="Sykes S."/>
            <person name="Tripathy S."/>
            <person name="van den Berg H."/>
            <person name="Vega-Arreguin J.C."/>
            <person name="Wawra S."/>
            <person name="Young S.K."/>
            <person name="Zeng Q."/>
            <person name="Dieguez-Uribeondo J."/>
            <person name="Russ C."/>
            <person name="Tyler B.M."/>
            <person name="van West P."/>
        </authorList>
    </citation>
    <scope>NUCLEOTIDE SEQUENCE [LARGE SCALE GENOMIC DNA]</scope>
    <source>
        <strain evidence="2 3">CBS 223.65</strain>
    </source>
</reference>
<dbReference type="EMBL" id="KK583391">
    <property type="protein sequence ID" value="KDO18829.1"/>
    <property type="molecule type" value="Genomic_DNA"/>
</dbReference>
<keyword evidence="3" id="KW-1185">Reference proteome</keyword>
<dbReference type="RefSeq" id="XP_012210464.1">
    <property type="nucleotide sequence ID" value="XM_012355074.1"/>
</dbReference>
<evidence type="ECO:0000313" key="2">
    <source>
        <dbReference type="EMBL" id="KDO18829.1"/>
    </source>
</evidence>
<keyword evidence="1" id="KW-0812">Transmembrane</keyword>
<keyword evidence="1" id="KW-0472">Membrane</keyword>
<feature type="non-terminal residue" evidence="2">
    <location>
        <position position="1"/>
    </location>
</feature>
<feature type="transmembrane region" description="Helical" evidence="1">
    <location>
        <begin position="38"/>
        <end position="59"/>
    </location>
</feature>